<sequence>MAKKVEAYIKLQIPAGKANPSPPVGPALGQRGVNIMEFCKAFNAATQNLEPGLATPVVITVYSDRSFTFITKTPPASVLLKKAAGIQSGSGNPNTKKVAKLNRAQLEEIAKIKEPDLTAADMAAAVRTIAGTARSMGIDVEGLE</sequence>
<dbReference type="PATRIC" id="fig|451.8.peg.4"/>
<dbReference type="Gene3D" id="3.30.1550.10">
    <property type="entry name" value="Ribosomal protein L11/L12, N-terminal domain"/>
    <property type="match status" value="1"/>
</dbReference>
<comment type="similarity">
    <text evidence="1 8 9">Belongs to the universal ribosomal protein uL11 family.</text>
</comment>
<keyword evidence="2 8" id="KW-0488">Methylation</keyword>
<keyword evidence="16" id="KW-1185">Reference proteome</keyword>
<dbReference type="Proteomes" id="UP000182998">
    <property type="component" value="Unassembled WGS sequence"/>
</dbReference>
<dbReference type="Pfam" id="PF00298">
    <property type="entry name" value="Ribosomal_L11"/>
    <property type="match status" value="1"/>
</dbReference>
<evidence type="ECO:0000256" key="10">
    <source>
        <dbReference type="RuleBase" id="RU003979"/>
    </source>
</evidence>
<evidence type="ECO:0000259" key="11">
    <source>
        <dbReference type="Pfam" id="PF00298"/>
    </source>
</evidence>
<dbReference type="InterPro" id="IPR020784">
    <property type="entry name" value="Ribosomal_uL11_N"/>
</dbReference>
<gene>
    <name evidence="8 13" type="primary">rplK</name>
    <name evidence="13" type="ORF">LMI_0424</name>
    <name evidence="14" type="ORF">SAMN02982997_02990</name>
</gene>
<dbReference type="InterPro" id="IPR000911">
    <property type="entry name" value="Ribosomal_uL11"/>
</dbReference>
<dbReference type="PANTHER" id="PTHR11661:SF1">
    <property type="entry name" value="LARGE RIBOSOMAL SUBUNIT PROTEIN UL11M"/>
    <property type="match status" value="1"/>
</dbReference>
<name>A0A098GE64_LEGMI</name>
<dbReference type="HOGENOM" id="CLU_074237_2_0_6"/>
<dbReference type="InterPro" id="IPR036769">
    <property type="entry name" value="Ribosomal_uL11_C_sf"/>
</dbReference>
<evidence type="ECO:0000256" key="2">
    <source>
        <dbReference type="ARBA" id="ARBA00022481"/>
    </source>
</evidence>
<evidence type="ECO:0000256" key="3">
    <source>
        <dbReference type="ARBA" id="ARBA00022730"/>
    </source>
</evidence>
<dbReference type="InterPro" id="IPR036796">
    <property type="entry name" value="Ribosomal_uL11_N_sf"/>
</dbReference>
<evidence type="ECO:0000313" key="13">
    <source>
        <dbReference type="EMBL" id="CEG59771.1"/>
    </source>
</evidence>
<dbReference type="SUPFAM" id="SSF46906">
    <property type="entry name" value="Ribosomal protein L11, C-terminal domain"/>
    <property type="match status" value="1"/>
</dbReference>
<accession>A0A098GE64</accession>
<dbReference type="OrthoDB" id="9802408at2"/>
<dbReference type="HAMAP" id="MF_00736">
    <property type="entry name" value="Ribosomal_uL11"/>
    <property type="match status" value="1"/>
</dbReference>
<dbReference type="GO" id="GO:0070180">
    <property type="term" value="F:large ribosomal subunit rRNA binding"/>
    <property type="evidence" value="ECO:0007669"/>
    <property type="project" value="UniProtKB-UniRule"/>
</dbReference>
<protein>
    <recommendedName>
        <fullName evidence="8">Large ribosomal subunit protein uL11</fullName>
    </recommendedName>
</protein>
<evidence type="ECO:0000256" key="1">
    <source>
        <dbReference type="ARBA" id="ARBA00010537"/>
    </source>
</evidence>
<dbReference type="SUPFAM" id="SSF54747">
    <property type="entry name" value="Ribosomal L11/L12e N-terminal domain"/>
    <property type="match status" value="1"/>
</dbReference>
<dbReference type="PANTHER" id="PTHR11661">
    <property type="entry name" value="60S RIBOSOMAL PROTEIN L12"/>
    <property type="match status" value="1"/>
</dbReference>
<evidence type="ECO:0000259" key="12">
    <source>
        <dbReference type="Pfam" id="PF03946"/>
    </source>
</evidence>
<evidence type="ECO:0000256" key="5">
    <source>
        <dbReference type="ARBA" id="ARBA00022980"/>
    </source>
</evidence>
<evidence type="ECO:0000256" key="7">
    <source>
        <dbReference type="ARBA" id="ARBA00062905"/>
    </source>
</evidence>
<reference evidence="14 16" key="3">
    <citation type="submission" date="2016-10" db="EMBL/GenBank/DDBJ databases">
        <authorList>
            <person name="Varghese N."/>
            <person name="Submissions S."/>
        </authorList>
    </citation>
    <scope>NUCLEOTIDE SEQUENCE [LARGE SCALE GENOMIC DNA]</scope>
    <source>
        <strain evidence="14 16">ATCC 33218</strain>
    </source>
</reference>
<dbReference type="EMBL" id="LN614830">
    <property type="protein sequence ID" value="CEG59771.1"/>
    <property type="molecule type" value="Genomic_DNA"/>
</dbReference>
<evidence type="ECO:0000313" key="16">
    <source>
        <dbReference type="Proteomes" id="UP000182998"/>
    </source>
</evidence>
<dbReference type="InterPro" id="IPR006519">
    <property type="entry name" value="Ribosomal_uL11_bac-typ"/>
</dbReference>
<dbReference type="SMART" id="SM00649">
    <property type="entry name" value="RL11"/>
    <property type="match status" value="1"/>
</dbReference>
<reference evidence="15" key="1">
    <citation type="submission" date="2014-09" db="EMBL/GenBank/DDBJ databases">
        <authorList>
            <person name="Gomez-Valero L."/>
        </authorList>
    </citation>
    <scope>NUCLEOTIDE SEQUENCE [LARGE SCALE GENOMIC DNA]</scope>
    <source>
        <strain evidence="15">ATCC33218</strain>
    </source>
</reference>
<keyword evidence="5 8" id="KW-0689">Ribosomal protein</keyword>
<dbReference type="GO" id="GO:0022625">
    <property type="term" value="C:cytosolic large ribosomal subunit"/>
    <property type="evidence" value="ECO:0007669"/>
    <property type="project" value="TreeGrafter"/>
</dbReference>
<keyword evidence="3 8" id="KW-0699">rRNA-binding</keyword>
<dbReference type="EMBL" id="FMVN01000022">
    <property type="protein sequence ID" value="SCY80485.1"/>
    <property type="molecule type" value="Genomic_DNA"/>
</dbReference>
<dbReference type="KEGG" id="tmc:LMI_0424"/>
<dbReference type="CDD" id="cd00349">
    <property type="entry name" value="Ribosomal_L11"/>
    <property type="match status" value="1"/>
</dbReference>
<comment type="subunit">
    <text evidence="8">Part of the ribosomal stalk of the 50S ribosomal subunit. Interacts with L10 and the large rRNA to form the base of the stalk. L10 forms an elongated spine to which L12 dimers bind in a sequential fashion forming a multimeric L10(L12)X complex.</text>
</comment>
<dbReference type="GO" id="GO:0003735">
    <property type="term" value="F:structural constituent of ribosome"/>
    <property type="evidence" value="ECO:0007669"/>
    <property type="project" value="InterPro"/>
</dbReference>
<proteinExistence type="inferred from homology"/>
<comment type="subunit">
    <text evidence="7">Part of the ribosomal stalk of the 50S ribosomal subunit. Interacts with L10 and the large rRNA to form the base of the stalk. L10 forms an elongated spine to which 2 L12 dimers bind in a sequential fashion forming a pentameric L10(L12)2(L12)2 complex.</text>
</comment>
<dbReference type="AlphaFoldDB" id="A0A098GE64"/>
<dbReference type="Gene3D" id="1.10.10.250">
    <property type="entry name" value="Ribosomal protein L11, C-terminal domain"/>
    <property type="match status" value="1"/>
</dbReference>
<evidence type="ECO:0000256" key="9">
    <source>
        <dbReference type="RuleBase" id="RU003978"/>
    </source>
</evidence>
<dbReference type="FunFam" id="3.30.1550.10:FF:000001">
    <property type="entry name" value="50S ribosomal protein L11"/>
    <property type="match status" value="1"/>
</dbReference>
<dbReference type="STRING" id="451.B6N58_13170"/>
<dbReference type="RefSeq" id="WP_045098300.1">
    <property type="nucleotide sequence ID" value="NZ_CP020614.1"/>
</dbReference>
<evidence type="ECO:0000256" key="6">
    <source>
        <dbReference type="ARBA" id="ARBA00023274"/>
    </source>
</evidence>
<dbReference type="PROSITE" id="PS00359">
    <property type="entry name" value="RIBOSOMAL_L11"/>
    <property type="match status" value="1"/>
</dbReference>
<dbReference type="GO" id="GO:0006412">
    <property type="term" value="P:translation"/>
    <property type="evidence" value="ECO:0007669"/>
    <property type="project" value="UniProtKB-UniRule"/>
</dbReference>
<feature type="domain" description="Large ribosomal subunit protein uL11 C-terminal" evidence="11">
    <location>
        <begin position="72"/>
        <end position="140"/>
    </location>
</feature>
<dbReference type="Pfam" id="PF03946">
    <property type="entry name" value="Ribosomal_L11_N"/>
    <property type="match status" value="1"/>
</dbReference>
<organism evidence="13 15">
    <name type="scientific">Legionella micdadei</name>
    <name type="common">Tatlockia micdadei</name>
    <dbReference type="NCBI Taxonomy" id="451"/>
    <lineage>
        <taxon>Bacteria</taxon>
        <taxon>Pseudomonadati</taxon>
        <taxon>Pseudomonadota</taxon>
        <taxon>Gammaproteobacteria</taxon>
        <taxon>Legionellales</taxon>
        <taxon>Legionellaceae</taxon>
        <taxon>Legionella</taxon>
    </lineage>
</organism>
<reference evidence="13" key="2">
    <citation type="submission" date="2014-09" db="EMBL/GenBank/DDBJ databases">
        <authorList>
            <person name="GOMEZ-VALERO Laura"/>
        </authorList>
    </citation>
    <scope>NUCLEOTIDE SEQUENCE</scope>
    <source>
        <strain evidence="13">ATCC33218</strain>
    </source>
</reference>
<evidence type="ECO:0000256" key="4">
    <source>
        <dbReference type="ARBA" id="ARBA00022884"/>
    </source>
</evidence>
<comment type="PTM">
    <text evidence="8 10">One or more lysine residues are methylated.</text>
</comment>
<dbReference type="Proteomes" id="UP000032414">
    <property type="component" value="Chromosome I"/>
</dbReference>
<keyword evidence="4 8" id="KW-0694">RNA-binding</keyword>
<dbReference type="NCBIfam" id="TIGR01632">
    <property type="entry name" value="L11_bact"/>
    <property type="match status" value="1"/>
</dbReference>
<dbReference type="FunFam" id="1.10.10.250:FF:000001">
    <property type="entry name" value="50S ribosomal protein L11"/>
    <property type="match status" value="1"/>
</dbReference>
<evidence type="ECO:0000313" key="14">
    <source>
        <dbReference type="EMBL" id="SCY80485.1"/>
    </source>
</evidence>
<feature type="domain" description="Large ribosomal subunit protein uL11 N-terminal" evidence="12">
    <location>
        <begin position="9"/>
        <end position="67"/>
    </location>
</feature>
<evidence type="ECO:0000256" key="8">
    <source>
        <dbReference type="HAMAP-Rule" id="MF_00736"/>
    </source>
</evidence>
<keyword evidence="6 8" id="KW-0687">Ribonucleoprotein</keyword>
<comment type="function">
    <text evidence="8 10">Forms part of the ribosomal stalk which helps the ribosome interact with GTP-bound translation factors.</text>
</comment>
<dbReference type="InterPro" id="IPR020785">
    <property type="entry name" value="Ribosomal_uL11_CS"/>
</dbReference>
<dbReference type="InterPro" id="IPR020783">
    <property type="entry name" value="Ribosomal_uL11_C"/>
</dbReference>
<evidence type="ECO:0000313" key="15">
    <source>
        <dbReference type="Proteomes" id="UP000032414"/>
    </source>
</evidence>